<dbReference type="PANTHER" id="PTHR12790">
    <property type="entry name" value="TRANSCRIPTION INITIATION FACTOR IA RRN3"/>
    <property type="match status" value="1"/>
</dbReference>
<dbReference type="KEGG" id="gla:GL50803_0011742"/>
<dbReference type="GO" id="GO:0005634">
    <property type="term" value="C:nucleus"/>
    <property type="evidence" value="ECO:0000318"/>
    <property type="project" value="GO_Central"/>
</dbReference>
<dbReference type="VEuPathDB" id="GiardiaDB:GL50803_11742"/>
<dbReference type="PANTHER" id="PTHR12790:SF0">
    <property type="entry name" value="RNA POLYMERASE I-SPECIFIC TRANSCRIPTION INITIATION FACTOR RRN3-RELATED"/>
    <property type="match status" value="1"/>
</dbReference>
<sequence>MDEFLSLLRKSSDKISTVYASVLQSKSIADSLFQGLVTASSSITPSMLATILKYPLSYPLTDIDMLFCECISALVAQDACRAELVFVTLLSFEDVGATGSTPFSCKHAKVDVIKHILSANPTAINALAAAIQATIPSIHCIKRAIPWLDLILLLETSISGLVHSTVEAAIKLLLLIDSHIEAFSVPGGGADVQPTAPPEVAPSEGGAVGSYISPSFGSHKKFTGPNPGKQVAYEEPQEHSEEDAVEGCFLEDAESIDFCTDIVDQLLVSYFEHLRALWSSDSGGYVKRCQSAIIPCFARLGMCLRTIRYTQFVVFYAVSLDPSLPGLLIEYLIKRSLFDLSASISTYLDSMNYLGSFIARFSGLTLPLMIGSIKLLLQYATHLGAELDPENIHALDRAIGVYRIAGELCLDMAQRGFAYKGKAQVSTNLVPGGVIRYLSVVRTLLYALCFVAEDIAPQDLDMGALSRLLLSDLCPIVYFYDIGVQLLHVIHKWAFLVPNELDKLHAILDYAQNVDLPYNVISCFYPFEPLCLPRSSNLIAPYYRDYWVQEADDTVA</sequence>
<reference evidence="2 3" key="1">
    <citation type="journal article" date="2007" name="Science">
        <title>Genomic minimalism in the early diverging intestinal parasite Giardia lamblia.</title>
        <authorList>
            <person name="Morrison H.G."/>
            <person name="McArthur A.G."/>
            <person name="Gillin F.D."/>
            <person name="Aley S.B."/>
            <person name="Adam R.D."/>
            <person name="Olsen G.J."/>
            <person name="Best A.A."/>
            <person name="Cande W.Z."/>
            <person name="Chen F."/>
            <person name="Cipriano M.J."/>
            <person name="Davids B.J."/>
            <person name="Dawson S.C."/>
            <person name="Elmendorf H.G."/>
            <person name="Hehl A.B."/>
            <person name="Holder M.E."/>
            <person name="Huse S.M."/>
            <person name="Kim U.U."/>
            <person name="Lasek-Nesselquist E."/>
            <person name="Manning G."/>
            <person name="Nigam A."/>
            <person name="Nixon J.E."/>
            <person name="Palm D."/>
            <person name="Passamaneck N.E."/>
            <person name="Prabhu A."/>
            <person name="Reich C.I."/>
            <person name="Reiner D.S."/>
            <person name="Samuelson J."/>
            <person name="Svard S.G."/>
            <person name="Sogin M.L."/>
        </authorList>
    </citation>
    <scope>NUCLEOTIDE SEQUENCE [LARGE SCALE GENOMIC DNA]</scope>
    <source>
        <strain evidence="2 3">WB C6</strain>
    </source>
</reference>
<protein>
    <submittedName>
        <fullName evidence="2">Transcription factor RRN3</fullName>
    </submittedName>
</protein>
<evidence type="ECO:0000313" key="2">
    <source>
        <dbReference type="EMBL" id="KAE8302384.1"/>
    </source>
</evidence>
<dbReference type="STRING" id="184922.A8B8V3"/>
<accession>A8B8V3</accession>
<gene>
    <name evidence="2" type="ORF">GL50803_0011742</name>
</gene>
<dbReference type="RefSeq" id="XP_001708697.1">
    <property type="nucleotide sequence ID" value="XM_001708645.1"/>
</dbReference>
<dbReference type="GO" id="GO:0001042">
    <property type="term" value="F:RNA polymerase I core binding"/>
    <property type="evidence" value="ECO:0000318"/>
    <property type="project" value="GO_Central"/>
</dbReference>
<dbReference type="Proteomes" id="UP000001548">
    <property type="component" value="Unassembled WGS sequence"/>
</dbReference>
<dbReference type="InterPro" id="IPR007991">
    <property type="entry name" value="RNA_pol_I_trans_ini_fac_RRN3"/>
</dbReference>
<dbReference type="Pfam" id="PF05327">
    <property type="entry name" value="RRN3"/>
    <property type="match status" value="1"/>
</dbReference>
<dbReference type="AlphaFoldDB" id="A8B8V3"/>
<evidence type="ECO:0000313" key="3">
    <source>
        <dbReference type="Proteomes" id="UP000001548"/>
    </source>
</evidence>
<proteinExistence type="inferred from homology"/>
<dbReference type="GeneID" id="5701612"/>
<dbReference type="EMBL" id="AACB03000004">
    <property type="protein sequence ID" value="KAE8302384.1"/>
    <property type="molecule type" value="Genomic_DNA"/>
</dbReference>
<dbReference type="GO" id="GO:0001181">
    <property type="term" value="F:RNA polymerase I general transcription initiation factor activity"/>
    <property type="evidence" value="ECO:0000318"/>
    <property type="project" value="GO_Central"/>
</dbReference>
<comment type="caution">
    <text evidence="2">The sequence shown here is derived from an EMBL/GenBank/DDBJ whole genome shotgun (WGS) entry which is preliminary data.</text>
</comment>
<name>A8B8V3_GIAIC</name>
<evidence type="ECO:0000256" key="1">
    <source>
        <dbReference type="ARBA" id="ARBA00010098"/>
    </source>
</evidence>
<dbReference type="OMA" id="VIHKWAF"/>
<comment type="similarity">
    <text evidence="1">Belongs to the RRN3 family.</text>
</comment>
<keyword evidence="3" id="KW-1185">Reference proteome</keyword>
<organism evidence="2 3">
    <name type="scientific">Giardia intestinalis (strain ATCC 50803 / WB clone C6)</name>
    <name type="common">Giardia lamblia</name>
    <dbReference type="NCBI Taxonomy" id="184922"/>
    <lineage>
        <taxon>Eukaryota</taxon>
        <taxon>Metamonada</taxon>
        <taxon>Diplomonadida</taxon>
        <taxon>Hexamitidae</taxon>
        <taxon>Giardiinae</taxon>
        <taxon>Giardia</taxon>
    </lineage>
</organism>
<dbReference type="GO" id="GO:0006361">
    <property type="term" value="P:transcription initiation at RNA polymerase I promoter"/>
    <property type="evidence" value="ECO:0000318"/>
    <property type="project" value="GO_Central"/>
</dbReference>
<dbReference type="HOGENOM" id="CLU_490437_0_0_1"/>